<dbReference type="RefSeq" id="WP_372505415.1">
    <property type="nucleotide sequence ID" value="NZ_BAAAMO010000004.1"/>
</dbReference>
<protein>
    <submittedName>
        <fullName evidence="3">HNH endonuclease</fullName>
    </submittedName>
</protein>
<dbReference type="GO" id="GO:0004519">
    <property type="term" value="F:endonuclease activity"/>
    <property type="evidence" value="ECO:0007669"/>
    <property type="project" value="UniProtKB-KW"/>
</dbReference>
<dbReference type="EMBL" id="JBHTIL010000006">
    <property type="protein sequence ID" value="MFD0928028.1"/>
    <property type="molecule type" value="Genomic_DNA"/>
</dbReference>
<evidence type="ECO:0000259" key="2">
    <source>
        <dbReference type="SMART" id="SM00507"/>
    </source>
</evidence>
<dbReference type="InterPro" id="IPR003615">
    <property type="entry name" value="HNH_nuc"/>
</dbReference>
<name>A0ABW3GD45_9NOCA</name>
<accession>A0ABW3GD45</accession>
<feature type="region of interest" description="Disordered" evidence="1">
    <location>
        <begin position="19"/>
        <end position="39"/>
    </location>
</feature>
<evidence type="ECO:0000313" key="3">
    <source>
        <dbReference type="EMBL" id="MFD0928028.1"/>
    </source>
</evidence>
<proteinExistence type="predicted"/>
<dbReference type="Gene3D" id="1.10.30.50">
    <property type="match status" value="1"/>
</dbReference>
<dbReference type="InterPro" id="IPR002711">
    <property type="entry name" value="HNH"/>
</dbReference>
<evidence type="ECO:0000313" key="4">
    <source>
        <dbReference type="Proteomes" id="UP001597068"/>
    </source>
</evidence>
<dbReference type="CDD" id="cd00085">
    <property type="entry name" value="HNHc"/>
    <property type="match status" value="1"/>
</dbReference>
<dbReference type="SMART" id="SM00507">
    <property type="entry name" value="HNHc"/>
    <property type="match status" value="1"/>
</dbReference>
<keyword evidence="3" id="KW-0540">Nuclease</keyword>
<comment type="caution">
    <text evidence="3">The sequence shown here is derived from an EMBL/GenBank/DDBJ whole genome shotgun (WGS) entry which is preliminary data.</text>
</comment>
<reference evidence="4" key="1">
    <citation type="journal article" date="2019" name="Int. J. Syst. Evol. Microbiol.">
        <title>The Global Catalogue of Microorganisms (GCM) 10K type strain sequencing project: providing services to taxonomists for standard genome sequencing and annotation.</title>
        <authorList>
            <consortium name="The Broad Institute Genomics Platform"/>
            <consortium name="The Broad Institute Genome Sequencing Center for Infectious Disease"/>
            <person name="Wu L."/>
            <person name="Ma J."/>
        </authorList>
    </citation>
    <scope>NUCLEOTIDE SEQUENCE [LARGE SCALE GENOMIC DNA]</scope>
    <source>
        <strain evidence="4">CCUG 50873</strain>
    </source>
</reference>
<gene>
    <name evidence="3" type="ORF">ACFQ04_19995</name>
</gene>
<dbReference type="Proteomes" id="UP001597068">
    <property type="component" value="Unassembled WGS sequence"/>
</dbReference>
<keyword evidence="3" id="KW-0378">Hydrolase</keyword>
<dbReference type="Pfam" id="PF01844">
    <property type="entry name" value="HNH"/>
    <property type="match status" value="1"/>
</dbReference>
<feature type="domain" description="HNH nuclease" evidence="2">
    <location>
        <begin position="117"/>
        <end position="166"/>
    </location>
</feature>
<dbReference type="PANTHER" id="PTHR33877:SF2">
    <property type="entry name" value="OS07G0170200 PROTEIN"/>
    <property type="match status" value="1"/>
</dbReference>
<dbReference type="PANTHER" id="PTHR33877">
    <property type="entry name" value="SLL1193 PROTEIN"/>
    <property type="match status" value="1"/>
</dbReference>
<keyword evidence="4" id="KW-1185">Reference proteome</keyword>
<keyword evidence="3" id="KW-0255">Endonuclease</keyword>
<dbReference type="InterPro" id="IPR052892">
    <property type="entry name" value="NA-targeting_endonuclease"/>
</dbReference>
<sequence>MARTRSQQSEVVTSLVGAARHHAGAPPADDAPHRPDVGRGGPVWGKHRVLLLNATYEPLTAISIRRAVVLVLRERADVVHSDERGSQIHSADVSMAVPSVIRLRTYVRVPYRAKIPMTRAALMHRDRFRCGYCGAKADTIDHVVPRSRGGAHNWENCVACCASCNHKKADRLLSELGWTLRASLTPPKGRHWRLLATVKEIDPAWSQYIDVGAA</sequence>
<evidence type="ECO:0000256" key="1">
    <source>
        <dbReference type="SAM" id="MobiDB-lite"/>
    </source>
</evidence>
<organism evidence="3 4">
    <name type="scientific">Williamsia deligens</name>
    <dbReference type="NCBI Taxonomy" id="321325"/>
    <lineage>
        <taxon>Bacteria</taxon>
        <taxon>Bacillati</taxon>
        <taxon>Actinomycetota</taxon>
        <taxon>Actinomycetes</taxon>
        <taxon>Mycobacteriales</taxon>
        <taxon>Nocardiaceae</taxon>
        <taxon>Williamsia</taxon>
    </lineage>
</organism>